<evidence type="ECO:0000313" key="5">
    <source>
        <dbReference type="EMBL" id="KAJ7337655.1"/>
    </source>
</evidence>
<evidence type="ECO:0000259" key="4">
    <source>
        <dbReference type="Pfam" id="PF00135"/>
    </source>
</evidence>
<protein>
    <recommendedName>
        <fullName evidence="3">Carboxylic ester hydrolase</fullName>
        <ecNumber evidence="3">3.1.1.-</ecNumber>
    </recommendedName>
</protein>
<evidence type="ECO:0000256" key="3">
    <source>
        <dbReference type="RuleBase" id="RU361235"/>
    </source>
</evidence>
<dbReference type="PANTHER" id="PTHR43918:SF4">
    <property type="entry name" value="CARBOXYLIC ESTER HYDROLASE"/>
    <property type="match status" value="1"/>
</dbReference>
<dbReference type="EC" id="3.1.1.-" evidence="3"/>
<dbReference type="AlphaFoldDB" id="A0AAD6ZT68"/>
<keyword evidence="3" id="KW-0732">Signal</keyword>
<dbReference type="Pfam" id="PF00135">
    <property type="entry name" value="COesterase"/>
    <property type="match status" value="1"/>
</dbReference>
<dbReference type="InterPro" id="IPR019826">
    <property type="entry name" value="Carboxylesterase_B_AS"/>
</dbReference>
<keyword evidence="6" id="KW-1185">Reference proteome</keyword>
<dbReference type="Gene3D" id="3.40.50.1820">
    <property type="entry name" value="alpha/beta hydrolase"/>
    <property type="match status" value="1"/>
</dbReference>
<dbReference type="InterPro" id="IPR002018">
    <property type="entry name" value="CarbesteraseB"/>
</dbReference>
<feature type="chain" id="PRO_5041775037" description="Carboxylic ester hydrolase" evidence="3">
    <location>
        <begin position="18"/>
        <end position="544"/>
    </location>
</feature>
<dbReference type="InterPro" id="IPR019819">
    <property type="entry name" value="Carboxylesterase_B_CS"/>
</dbReference>
<gene>
    <name evidence="5" type="ORF">DFH08DRAFT_748963</name>
</gene>
<accession>A0AAD6ZT68</accession>
<dbReference type="SUPFAM" id="SSF53474">
    <property type="entry name" value="alpha/beta-Hydrolases"/>
    <property type="match status" value="1"/>
</dbReference>
<organism evidence="5 6">
    <name type="scientific">Mycena albidolilacea</name>
    <dbReference type="NCBI Taxonomy" id="1033008"/>
    <lineage>
        <taxon>Eukaryota</taxon>
        <taxon>Fungi</taxon>
        <taxon>Dikarya</taxon>
        <taxon>Basidiomycota</taxon>
        <taxon>Agaricomycotina</taxon>
        <taxon>Agaricomycetes</taxon>
        <taxon>Agaricomycetidae</taxon>
        <taxon>Agaricales</taxon>
        <taxon>Marasmiineae</taxon>
        <taxon>Mycenaceae</taxon>
        <taxon>Mycena</taxon>
    </lineage>
</organism>
<keyword evidence="2 3" id="KW-0378">Hydrolase</keyword>
<dbReference type="InterPro" id="IPR050654">
    <property type="entry name" value="AChE-related_enzymes"/>
</dbReference>
<dbReference type="PANTHER" id="PTHR43918">
    <property type="entry name" value="ACETYLCHOLINESTERASE"/>
    <property type="match status" value="1"/>
</dbReference>
<comment type="similarity">
    <text evidence="1 3">Belongs to the type-B carboxylesterase/lipase family.</text>
</comment>
<dbReference type="Proteomes" id="UP001218218">
    <property type="component" value="Unassembled WGS sequence"/>
</dbReference>
<dbReference type="PROSITE" id="PS00941">
    <property type="entry name" value="CARBOXYLESTERASE_B_2"/>
    <property type="match status" value="1"/>
</dbReference>
<reference evidence="5" key="1">
    <citation type="submission" date="2023-03" db="EMBL/GenBank/DDBJ databases">
        <title>Massive genome expansion in bonnet fungi (Mycena s.s.) driven by repeated elements and novel gene families across ecological guilds.</title>
        <authorList>
            <consortium name="Lawrence Berkeley National Laboratory"/>
            <person name="Harder C.B."/>
            <person name="Miyauchi S."/>
            <person name="Viragh M."/>
            <person name="Kuo A."/>
            <person name="Thoen E."/>
            <person name="Andreopoulos B."/>
            <person name="Lu D."/>
            <person name="Skrede I."/>
            <person name="Drula E."/>
            <person name="Henrissat B."/>
            <person name="Morin E."/>
            <person name="Kohler A."/>
            <person name="Barry K."/>
            <person name="LaButti K."/>
            <person name="Morin E."/>
            <person name="Salamov A."/>
            <person name="Lipzen A."/>
            <person name="Mereny Z."/>
            <person name="Hegedus B."/>
            <person name="Baldrian P."/>
            <person name="Stursova M."/>
            <person name="Weitz H."/>
            <person name="Taylor A."/>
            <person name="Grigoriev I.V."/>
            <person name="Nagy L.G."/>
            <person name="Martin F."/>
            <person name="Kauserud H."/>
        </authorList>
    </citation>
    <scope>NUCLEOTIDE SEQUENCE</scope>
    <source>
        <strain evidence="5">CBHHK002</strain>
    </source>
</reference>
<feature type="domain" description="Carboxylesterase type B" evidence="4">
    <location>
        <begin position="26"/>
        <end position="518"/>
    </location>
</feature>
<evidence type="ECO:0000313" key="6">
    <source>
        <dbReference type="Proteomes" id="UP001218218"/>
    </source>
</evidence>
<dbReference type="GO" id="GO:0052689">
    <property type="term" value="F:carboxylic ester hydrolase activity"/>
    <property type="evidence" value="ECO:0007669"/>
    <property type="project" value="TreeGrafter"/>
</dbReference>
<dbReference type="EMBL" id="JARIHO010000029">
    <property type="protein sequence ID" value="KAJ7337655.1"/>
    <property type="molecule type" value="Genomic_DNA"/>
</dbReference>
<comment type="caution">
    <text evidence="5">The sequence shown here is derived from an EMBL/GenBank/DDBJ whole genome shotgun (WGS) entry which is preliminary data.</text>
</comment>
<dbReference type="PROSITE" id="PS00122">
    <property type="entry name" value="CARBOXYLESTERASE_B_1"/>
    <property type="match status" value="1"/>
</dbReference>
<evidence type="ECO:0000256" key="1">
    <source>
        <dbReference type="ARBA" id="ARBA00005964"/>
    </source>
</evidence>
<evidence type="ECO:0000256" key="2">
    <source>
        <dbReference type="ARBA" id="ARBA00022801"/>
    </source>
</evidence>
<sequence>MLQLLLLPILLARFVSAAAPTIQLGKTTLTGRAIDSLGQEFFGAIPYAEPPLAGQRFKPPVLKPSPDSKTLDASNFGPACLQTDLPVAQMSEDCLTINVLRPAGIAANAKLPVMFWTYGGGFDEGASVIYNGSVIVAQSVARGTPIIYVNFNYRLGPLGFPQGQEADNRGALNLGLKDQLAALEWVQLNIGTFGGDRSKVTVFGESAGSIMTAILFLNSPLASLARAAILESGSQATSALFTPERNEPDWENFVAGVPSCASTASSGSSFACLHAANTTELLAGFSAALAQTTNEFPWVPVIDGHGGLIPDLPSVLFKRGQFARLPFIAGTNLDEGTLFTTTSVNSTDEINALTVALLSPSVSPTKLESSILTLLQLYPDDPTLGSPFNTGNNTFGLSSQFKRAAAIEGDVAFTSQRRFWADTAANAHVSNFGYLFTQPQLPAVVPPAFGVSHGSEIPYVYGAPTDTSPSAILISRIMTDYWVSFATSLTPNDGLGVPRPEWTQYTPQNKAVIQLNGANITMIPDDFRGAQTAFINSDPVIFRH</sequence>
<name>A0AAD6ZT68_9AGAR</name>
<feature type="signal peptide" evidence="3">
    <location>
        <begin position="1"/>
        <end position="17"/>
    </location>
</feature>
<dbReference type="InterPro" id="IPR029058">
    <property type="entry name" value="AB_hydrolase_fold"/>
</dbReference>
<proteinExistence type="inferred from homology"/>